<feature type="transmembrane region" description="Helical" evidence="13">
    <location>
        <begin position="40"/>
        <end position="60"/>
    </location>
</feature>
<keyword evidence="4 13" id="KW-0812">Transmembrane</keyword>
<dbReference type="InterPro" id="IPR039261">
    <property type="entry name" value="FNR_nucleotide-bd"/>
</dbReference>
<dbReference type="InterPro" id="IPR013130">
    <property type="entry name" value="Fe3_Rdtase_TM_dom"/>
</dbReference>
<dbReference type="PANTHER" id="PTHR47354:SF8">
    <property type="entry name" value="1,2-PHENYLACETYL-COA EPOXIDASE, SUBUNIT E"/>
    <property type="match status" value="1"/>
</dbReference>
<keyword evidence="3" id="KW-0285">Flavoprotein</keyword>
<evidence type="ECO:0000256" key="8">
    <source>
        <dbReference type="ARBA" id="ARBA00022989"/>
    </source>
</evidence>
<evidence type="ECO:0000256" key="4">
    <source>
        <dbReference type="ARBA" id="ARBA00022692"/>
    </source>
</evidence>
<evidence type="ECO:0000256" key="13">
    <source>
        <dbReference type="SAM" id="Phobius"/>
    </source>
</evidence>
<keyword evidence="12 13" id="KW-0472">Membrane</keyword>
<feature type="transmembrane region" description="Helical" evidence="13">
    <location>
        <begin position="142"/>
        <end position="158"/>
    </location>
</feature>
<feature type="transmembrane region" description="Helical" evidence="13">
    <location>
        <begin position="196"/>
        <end position="214"/>
    </location>
</feature>
<evidence type="ECO:0000256" key="5">
    <source>
        <dbReference type="ARBA" id="ARBA00022714"/>
    </source>
</evidence>
<dbReference type="GO" id="GO:0050660">
    <property type="term" value="F:flavin adenine dinucleotide binding"/>
    <property type="evidence" value="ECO:0007669"/>
    <property type="project" value="TreeGrafter"/>
</dbReference>
<keyword evidence="16" id="KW-1185">Reference proteome</keyword>
<keyword evidence="5" id="KW-0001">2Fe-2S</keyword>
<dbReference type="InterPro" id="IPR013112">
    <property type="entry name" value="FAD-bd_8"/>
</dbReference>
<comment type="caution">
    <text evidence="15">The sequence shown here is derived from an EMBL/GenBank/DDBJ whole genome shotgun (WGS) entry which is preliminary data.</text>
</comment>
<evidence type="ECO:0000256" key="11">
    <source>
        <dbReference type="ARBA" id="ARBA00023014"/>
    </source>
</evidence>
<dbReference type="InterPro" id="IPR001433">
    <property type="entry name" value="OxRdtase_FAD/NAD-bd"/>
</dbReference>
<evidence type="ECO:0000313" key="16">
    <source>
        <dbReference type="Proteomes" id="UP000238589"/>
    </source>
</evidence>
<protein>
    <submittedName>
        <fullName evidence="15">Ferric reductase</fullName>
    </submittedName>
</protein>
<reference evidence="15 16" key="1">
    <citation type="submission" date="2018-03" db="EMBL/GenBank/DDBJ databases">
        <title>Comparative genomics illustrates the genes involved in a hyperalkaliphilic mechanisms of Serpentinomonas isolated from highly-alkaline calcium-rich serpentinized springs.</title>
        <authorList>
            <person name="Suzuki S."/>
            <person name="Ishii S."/>
            <person name="Walworth N."/>
            <person name="Bird L."/>
            <person name="Kuenen J.G."/>
            <person name="Nealson K.H."/>
        </authorList>
    </citation>
    <scope>NUCLEOTIDE SEQUENCE [LARGE SCALE GENOMIC DNA]</scope>
    <source>
        <strain evidence="15 16">P1</strain>
    </source>
</reference>
<evidence type="ECO:0000256" key="1">
    <source>
        <dbReference type="ARBA" id="ARBA00001974"/>
    </source>
</evidence>
<dbReference type="SUPFAM" id="SSF63380">
    <property type="entry name" value="Riboflavin synthase domain-like"/>
    <property type="match status" value="1"/>
</dbReference>
<keyword evidence="11" id="KW-0411">Iron-sulfur</keyword>
<comment type="cofactor">
    <cofactor evidence="1">
        <name>FAD</name>
        <dbReference type="ChEBI" id="CHEBI:57692"/>
    </cofactor>
</comment>
<evidence type="ECO:0000256" key="10">
    <source>
        <dbReference type="ARBA" id="ARBA00023004"/>
    </source>
</evidence>
<keyword evidence="6" id="KW-0479">Metal-binding</keyword>
<evidence type="ECO:0000256" key="6">
    <source>
        <dbReference type="ARBA" id="ARBA00022723"/>
    </source>
</evidence>
<dbReference type="Proteomes" id="UP000238589">
    <property type="component" value="Unassembled WGS sequence"/>
</dbReference>
<dbReference type="RefSeq" id="WP_105747382.1">
    <property type="nucleotide sequence ID" value="NZ_PVLQ01000012.1"/>
</dbReference>
<dbReference type="PROSITE" id="PS51384">
    <property type="entry name" value="FAD_FR"/>
    <property type="match status" value="1"/>
</dbReference>
<keyword evidence="9" id="KW-0560">Oxidoreductase</keyword>
<dbReference type="InterPro" id="IPR017938">
    <property type="entry name" value="Riboflavin_synthase-like_b-brl"/>
</dbReference>
<sequence>MKHLKTTLAGLLLGLTLLWLLAESAALPATQGLFPWRTLLVQYSGLLGMGVMSAAMLLAVRPAWLERRLHGLDKMYRLHKWLGISGLVLSILHWLISQGPKWLIGAGLLERPVRGPRPVQTDPVLAFLQSQRGLAEDLGEKAFYVAVALIALALLKRFPYRHFFRTHRWIALAYLVLVWHSIVLTSFGYWLQPVGIVHGLLLAGGTVAAVISLTRRIGVRRKAVGEVEQVEYLEGVKVSAVSIRLRSPWAGHEPGQFAFVTFDEREGPHPFTISSAWQDDGRLMFLIKALGDYTRTLAGSLKAGDTVTVEGPYGRFQFEGQARRQIWIGGGIGISPFVARLKQLAQQPDGREIDLFHSTAEVDQTALQRLQEHAQAAGVRLHLLVSGRDGRLTGERLRELVPQWRAAEVWFCGPAAFGDAIRTDLCGQGLPAANFHQELFEMR</sequence>
<evidence type="ECO:0000259" key="14">
    <source>
        <dbReference type="PROSITE" id="PS51384"/>
    </source>
</evidence>
<proteinExistence type="predicted"/>
<organism evidence="15 16">
    <name type="scientific">Malikia granosa</name>
    <dbReference type="NCBI Taxonomy" id="263067"/>
    <lineage>
        <taxon>Bacteria</taxon>
        <taxon>Pseudomonadati</taxon>
        <taxon>Pseudomonadota</taxon>
        <taxon>Betaproteobacteria</taxon>
        <taxon>Burkholderiales</taxon>
        <taxon>Comamonadaceae</taxon>
        <taxon>Malikia</taxon>
    </lineage>
</organism>
<feature type="transmembrane region" description="Helical" evidence="13">
    <location>
        <begin position="170"/>
        <end position="190"/>
    </location>
</feature>
<dbReference type="GO" id="GO:0046872">
    <property type="term" value="F:metal ion binding"/>
    <property type="evidence" value="ECO:0007669"/>
    <property type="project" value="UniProtKB-KW"/>
</dbReference>
<keyword evidence="8 13" id="KW-1133">Transmembrane helix</keyword>
<dbReference type="GO" id="GO:0016491">
    <property type="term" value="F:oxidoreductase activity"/>
    <property type="evidence" value="ECO:0007669"/>
    <property type="project" value="UniProtKB-KW"/>
</dbReference>
<evidence type="ECO:0000256" key="12">
    <source>
        <dbReference type="ARBA" id="ARBA00023136"/>
    </source>
</evidence>
<dbReference type="Pfam" id="PF08022">
    <property type="entry name" value="FAD_binding_8"/>
    <property type="match status" value="1"/>
</dbReference>
<dbReference type="SFLD" id="SFLDS00052">
    <property type="entry name" value="Ferric_Reductase_Domain"/>
    <property type="match status" value="1"/>
</dbReference>
<dbReference type="Pfam" id="PF01794">
    <property type="entry name" value="Ferric_reduct"/>
    <property type="match status" value="1"/>
</dbReference>
<dbReference type="CDD" id="cd06198">
    <property type="entry name" value="FNR_like_3"/>
    <property type="match status" value="1"/>
</dbReference>
<dbReference type="GO" id="GO:0051537">
    <property type="term" value="F:2 iron, 2 sulfur cluster binding"/>
    <property type="evidence" value="ECO:0007669"/>
    <property type="project" value="UniProtKB-KW"/>
</dbReference>
<evidence type="ECO:0000256" key="3">
    <source>
        <dbReference type="ARBA" id="ARBA00022630"/>
    </source>
</evidence>
<evidence type="ECO:0000256" key="9">
    <source>
        <dbReference type="ARBA" id="ARBA00023002"/>
    </source>
</evidence>
<dbReference type="InterPro" id="IPR017927">
    <property type="entry name" value="FAD-bd_FR_type"/>
</dbReference>
<keyword evidence="10" id="KW-0408">Iron</keyword>
<accession>A0A2S9K812</accession>
<feature type="domain" description="FAD-binding FR-type" evidence="14">
    <location>
        <begin position="220"/>
        <end position="319"/>
    </location>
</feature>
<dbReference type="EMBL" id="PVLQ01000012">
    <property type="protein sequence ID" value="PRD66542.1"/>
    <property type="molecule type" value="Genomic_DNA"/>
</dbReference>
<dbReference type="Gene3D" id="2.40.30.10">
    <property type="entry name" value="Translation factors"/>
    <property type="match status" value="1"/>
</dbReference>
<dbReference type="Pfam" id="PF00175">
    <property type="entry name" value="NAD_binding_1"/>
    <property type="match status" value="1"/>
</dbReference>
<dbReference type="InterPro" id="IPR050415">
    <property type="entry name" value="MRET"/>
</dbReference>
<feature type="transmembrane region" description="Helical" evidence="13">
    <location>
        <begin position="81"/>
        <end position="97"/>
    </location>
</feature>
<evidence type="ECO:0000256" key="7">
    <source>
        <dbReference type="ARBA" id="ARBA00022827"/>
    </source>
</evidence>
<dbReference type="Gene3D" id="3.40.50.80">
    <property type="entry name" value="Nucleotide-binding domain of ferredoxin-NADP reductase (FNR) module"/>
    <property type="match status" value="1"/>
</dbReference>
<comment type="subcellular location">
    <subcellularLocation>
        <location evidence="2">Membrane</location>
        <topology evidence="2">Multi-pass membrane protein</topology>
    </subcellularLocation>
</comment>
<dbReference type="AlphaFoldDB" id="A0A2S9K812"/>
<evidence type="ECO:0000313" key="15">
    <source>
        <dbReference type="EMBL" id="PRD66542.1"/>
    </source>
</evidence>
<keyword evidence="7" id="KW-0274">FAD</keyword>
<gene>
    <name evidence="15" type="ORF">C6P64_04495</name>
</gene>
<evidence type="ECO:0000256" key="2">
    <source>
        <dbReference type="ARBA" id="ARBA00004141"/>
    </source>
</evidence>
<dbReference type="GO" id="GO:0016020">
    <property type="term" value="C:membrane"/>
    <property type="evidence" value="ECO:0007669"/>
    <property type="project" value="UniProtKB-SubCell"/>
</dbReference>
<dbReference type="SUPFAM" id="SSF52343">
    <property type="entry name" value="Ferredoxin reductase-like, C-terminal NADP-linked domain"/>
    <property type="match status" value="1"/>
</dbReference>
<dbReference type="PRINTS" id="PR00409">
    <property type="entry name" value="PHDIOXRDTASE"/>
</dbReference>
<dbReference type="PANTHER" id="PTHR47354">
    <property type="entry name" value="NADH OXIDOREDUCTASE HCR"/>
    <property type="match status" value="1"/>
</dbReference>
<dbReference type="OrthoDB" id="9796486at2"/>
<name>A0A2S9K812_9BURK</name>